<dbReference type="HOGENOM" id="CLU_064908_0_0_12"/>
<feature type="transmembrane region" description="Helical" evidence="1">
    <location>
        <begin position="184"/>
        <end position="204"/>
    </location>
</feature>
<evidence type="ECO:0000313" key="2">
    <source>
        <dbReference type="EMBL" id="EMB33771.1"/>
    </source>
</evidence>
<feature type="transmembrane region" description="Helical" evidence="1">
    <location>
        <begin position="5"/>
        <end position="22"/>
    </location>
</feature>
<dbReference type="NCBIfam" id="TIGR04112">
    <property type="entry name" value="seleno_YedE"/>
    <property type="match status" value="1"/>
</dbReference>
<organism evidence="2">
    <name type="scientific">Treponema denticola H-22</name>
    <dbReference type="NCBI Taxonomy" id="999432"/>
    <lineage>
        <taxon>Bacteria</taxon>
        <taxon>Pseudomonadati</taxon>
        <taxon>Spirochaetota</taxon>
        <taxon>Spirochaetia</taxon>
        <taxon>Spirochaetales</taxon>
        <taxon>Treponemataceae</taxon>
        <taxon>Treponema</taxon>
    </lineage>
</organism>
<gene>
    <name evidence="2" type="ORF">HMPREF9726_01151</name>
</gene>
<sequence>MKKHLMVIVTGAVIGIAALVLVRFGNPGNMGFCIACFLRDIAGALKLHNAGVVQYMRPEVIGLIIGAFILAFVKKEFKPRGGSAAFTRFTLGFFVMIGALVFLGCPLRMFLRLGAGDLNAIFGLVGFIAGIVIGIFFLNKNFSLSRAHNQSKQEGVIPIIFMIVFFVLLVAFPSALAFSEKGPGSMKAPIFLALAIGLVVGGLAQRSRMCTVGGIRDAIMLKDFHLLWGSLTILVTVVVGSLILGKFNLGFAGQPVAHTDGLWNALGMVLVGWASVLLGGCPLRQLILTGEGNSDSAITVAGLIAGAAFAHNFGLASSGKGPTSAGMIAVVVGLILTAFVSIYYSLKNK</sequence>
<keyword evidence="1" id="KW-0472">Membrane</keyword>
<feature type="transmembrane region" description="Helical" evidence="1">
    <location>
        <begin position="265"/>
        <end position="283"/>
    </location>
</feature>
<accession>A0A0E2E5F9</accession>
<feature type="transmembrane region" description="Helical" evidence="1">
    <location>
        <begin position="85"/>
        <end position="109"/>
    </location>
</feature>
<dbReference type="InterPro" id="IPR026366">
    <property type="entry name" value="Seleno_YedE"/>
</dbReference>
<feature type="transmembrane region" description="Helical" evidence="1">
    <location>
        <begin position="325"/>
        <end position="346"/>
    </location>
</feature>
<dbReference type="RefSeq" id="WP_002684145.1">
    <property type="nucleotide sequence ID" value="NZ_CM001795.1"/>
</dbReference>
<keyword evidence="1" id="KW-1133">Transmembrane helix</keyword>
<dbReference type="EMBL" id="AGDV01000010">
    <property type="protein sequence ID" value="EMB33771.1"/>
    <property type="molecule type" value="Genomic_DNA"/>
</dbReference>
<feature type="transmembrane region" description="Helical" evidence="1">
    <location>
        <begin position="159"/>
        <end position="178"/>
    </location>
</feature>
<feature type="transmembrane region" description="Helical" evidence="1">
    <location>
        <begin position="295"/>
        <end position="313"/>
    </location>
</feature>
<dbReference type="AlphaFoldDB" id="A0A0E2E5F9"/>
<comment type="caution">
    <text evidence="2">The sequence shown here is derived from an EMBL/GenBank/DDBJ whole genome shotgun (WGS) entry which is preliminary data.</text>
</comment>
<feature type="transmembrane region" description="Helical" evidence="1">
    <location>
        <begin position="55"/>
        <end position="73"/>
    </location>
</feature>
<dbReference type="InterPro" id="IPR007272">
    <property type="entry name" value="Sulf_transp_TsuA/YedE"/>
</dbReference>
<feature type="transmembrane region" description="Helical" evidence="1">
    <location>
        <begin position="121"/>
        <end position="138"/>
    </location>
</feature>
<protein>
    <submittedName>
        <fullName evidence="2">Uncharacterized protein</fullName>
    </submittedName>
</protein>
<evidence type="ECO:0000256" key="1">
    <source>
        <dbReference type="SAM" id="Phobius"/>
    </source>
</evidence>
<dbReference type="Pfam" id="PF04143">
    <property type="entry name" value="Sulf_transp"/>
    <property type="match status" value="1"/>
</dbReference>
<feature type="transmembrane region" description="Helical" evidence="1">
    <location>
        <begin position="225"/>
        <end position="245"/>
    </location>
</feature>
<dbReference type="PATRIC" id="fig|999432.5.peg.1199"/>
<dbReference type="Proteomes" id="UP000011705">
    <property type="component" value="Chromosome"/>
</dbReference>
<keyword evidence="1" id="KW-0812">Transmembrane</keyword>
<reference evidence="2" key="1">
    <citation type="submission" date="2012-01" db="EMBL/GenBank/DDBJ databases">
        <title>The Genome Sequence of Treponema denticola H-22.</title>
        <authorList>
            <consortium name="The Broad Institute Genome Sequencing Platform"/>
            <person name="Earl A."/>
            <person name="Ward D."/>
            <person name="Feldgarden M."/>
            <person name="Gevers D."/>
            <person name="Blanton J.M."/>
            <person name="Fenno C.J."/>
            <person name="Baranova O.V."/>
            <person name="Mathney J."/>
            <person name="Dewhirst F.E."/>
            <person name="Izard J."/>
            <person name="Young S.K."/>
            <person name="Zeng Q."/>
            <person name="Gargeya S."/>
            <person name="Fitzgerald M."/>
            <person name="Haas B."/>
            <person name="Abouelleil A."/>
            <person name="Alvarado L."/>
            <person name="Arachchi H.M."/>
            <person name="Berlin A."/>
            <person name="Chapman S.B."/>
            <person name="Gearin G."/>
            <person name="Goldberg J."/>
            <person name="Griggs A."/>
            <person name="Gujja S."/>
            <person name="Hansen M."/>
            <person name="Heiman D."/>
            <person name="Howarth C."/>
            <person name="Larimer J."/>
            <person name="Lui A."/>
            <person name="MacDonald P.J.P."/>
            <person name="McCowen C."/>
            <person name="Montmayeur A."/>
            <person name="Murphy C."/>
            <person name="Neiman D."/>
            <person name="Pearson M."/>
            <person name="Priest M."/>
            <person name="Roberts A."/>
            <person name="Saif S."/>
            <person name="Shea T."/>
            <person name="Sisk P."/>
            <person name="Stolte C."/>
            <person name="Sykes S."/>
            <person name="Wortman J."/>
            <person name="Nusbaum C."/>
            <person name="Birren B."/>
        </authorList>
    </citation>
    <scope>NUCLEOTIDE SEQUENCE [LARGE SCALE GENOMIC DNA]</scope>
    <source>
        <strain evidence="2">H-22</strain>
    </source>
</reference>
<name>A0A0E2E5F9_TREDN</name>
<proteinExistence type="predicted"/>